<gene>
    <name evidence="6" type="ORF">EDM22_02000</name>
</gene>
<evidence type="ECO:0000256" key="4">
    <source>
        <dbReference type="ARBA" id="ARBA00023163"/>
    </source>
</evidence>
<evidence type="ECO:0000259" key="5">
    <source>
        <dbReference type="PROSITE" id="PS50949"/>
    </source>
</evidence>
<dbReference type="InterPro" id="IPR000524">
    <property type="entry name" value="Tscrpt_reg_HTH_GntR"/>
</dbReference>
<keyword evidence="1" id="KW-0663">Pyridoxal phosphate</keyword>
<dbReference type="SUPFAM" id="SSF46785">
    <property type="entry name" value="Winged helix' DNA-binding domain"/>
    <property type="match status" value="1"/>
</dbReference>
<dbReference type="GO" id="GO:0003700">
    <property type="term" value="F:DNA-binding transcription factor activity"/>
    <property type="evidence" value="ECO:0007669"/>
    <property type="project" value="InterPro"/>
</dbReference>
<evidence type="ECO:0000256" key="3">
    <source>
        <dbReference type="ARBA" id="ARBA00023125"/>
    </source>
</evidence>
<dbReference type="AlphaFoldDB" id="A0A3M8AKL5"/>
<dbReference type="PROSITE" id="PS50949">
    <property type="entry name" value="HTH_GNTR"/>
    <property type="match status" value="1"/>
</dbReference>
<keyword evidence="7" id="KW-1185">Reference proteome</keyword>
<feature type="non-terminal residue" evidence="6">
    <location>
        <position position="153"/>
    </location>
</feature>
<keyword evidence="3" id="KW-0238">DNA-binding</keyword>
<evidence type="ECO:0000313" key="7">
    <source>
        <dbReference type="Proteomes" id="UP000275048"/>
    </source>
</evidence>
<dbReference type="EMBL" id="RHHB01000002">
    <property type="protein sequence ID" value="RNB51754.1"/>
    <property type="molecule type" value="Genomic_DNA"/>
</dbReference>
<dbReference type="Proteomes" id="UP000275048">
    <property type="component" value="Unassembled WGS sequence"/>
</dbReference>
<feature type="domain" description="HTH gntR-type" evidence="5">
    <location>
        <begin position="14"/>
        <end position="82"/>
    </location>
</feature>
<dbReference type="PANTHER" id="PTHR46577">
    <property type="entry name" value="HTH-TYPE TRANSCRIPTIONAL REGULATORY PROTEIN GABR"/>
    <property type="match status" value="1"/>
</dbReference>
<accession>A0A3M8AKL5</accession>
<dbReference type="RefSeq" id="WP_138708002.1">
    <property type="nucleotide sequence ID" value="NZ_RHHB01000002.1"/>
</dbReference>
<organism evidence="6 7">
    <name type="scientific">Agromyces tardus</name>
    <dbReference type="NCBI Taxonomy" id="2583849"/>
    <lineage>
        <taxon>Bacteria</taxon>
        <taxon>Bacillati</taxon>
        <taxon>Actinomycetota</taxon>
        <taxon>Actinomycetes</taxon>
        <taxon>Micrococcales</taxon>
        <taxon>Microbacteriaceae</taxon>
        <taxon>Agromyces</taxon>
    </lineage>
</organism>
<dbReference type="SMART" id="SM00345">
    <property type="entry name" value="HTH_GNTR"/>
    <property type="match status" value="1"/>
</dbReference>
<evidence type="ECO:0000313" key="6">
    <source>
        <dbReference type="EMBL" id="RNB51754.1"/>
    </source>
</evidence>
<dbReference type="InterPro" id="IPR036390">
    <property type="entry name" value="WH_DNA-bd_sf"/>
</dbReference>
<dbReference type="CDD" id="cd07377">
    <property type="entry name" value="WHTH_GntR"/>
    <property type="match status" value="1"/>
</dbReference>
<protein>
    <submittedName>
        <fullName evidence="6">GntR family transcriptional regulator</fullName>
    </submittedName>
</protein>
<dbReference type="Pfam" id="PF00392">
    <property type="entry name" value="GntR"/>
    <property type="match status" value="1"/>
</dbReference>
<dbReference type="OrthoDB" id="8680240at2"/>
<name>A0A3M8AKL5_9MICO</name>
<comment type="caution">
    <text evidence="6">The sequence shown here is derived from an EMBL/GenBank/DDBJ whole genome shotgun (WGS) entry which is preliminary data.</text>
</comment>
<dbReference type="GO" id="GO:0003677">
    <property type="term" value="F:DNA binding"/>
    <property type="evidence" value="ECO:0007669"/>
    <property type="project" value="UniProtKB-KW"/>
</dbReference>
<evidence type="ECO:0000256" key="1">
    <source>
        <dbReference type="ARBA" id="ARBA00022898"/>
    </source>
</evidence>
<reference evidence="6 7" key="1">
    <citation type="submission" date="2018-10" db="EMBL/GenBank/DDBJ databases">
        <title>Isolation, diversity and antibacterial activity of antinobacteria from the wheat rhizosphere soil.</title>
        <authorList>
            <person name="Sun T."/>
        </authorList>
    </citation>
    <scope>NUCLEOTIDE SEQUENCE [LARGE SCALE GENOMIC DNA]</scope>
    <source>
        <strain evidence="6 7">SJ-23</strain>
    </source>
</reference>
<keyword evidence="4" id="KW-0804">Transcription</keyword>
<dbReference type="Gene3D" id="1.10.10.10">
    <property type="entry name" value="Winged helix-like DNA-binding domain superfamily/Winged helix DNA-binding domain"/>
    <property type="match status" value="1"/>
</dbReference>
<sequence length="153" mass="15806">MDGPLLVIDRDGTRPVGEQLVAGLRRGILDGTLRPGDPVPSTRALAAELGVARSSVVAAYDQLAGEGYLELRQGASTRVAQLERGRIRAATAATGAPTDAAAPAGIERAPLVDLRPGIPSTARLDERAWRAAWRDAARAGVPGTPAPPFGSPD</sequence>
<dbReference type="PRINTS" id="PR00035">
    <property type="entry name" value="HTHGNTR"/>
</dbReference>
<dbReference type="InterPro" id="IPR036388">
    <property type="entry name" value="WH-like_DNA-bd_sf"/>
</dbReference>
<evidence type="ECO:0000256" key="2">
    <source>
        <dbReference type="ARBA" id="ARBA00023015"/>
    </source>
</evidence>
<keyword evidence="2" id="KW-0805">Transcription regulation</keyword>
<proteinExistence type="predicted"/>
<dbReference type="PANTHER" id="PTHR46577:SF1">
    <property type="entry name" value="HTH-TYPE TRANSCRIPTIONAL REGULATORY PROTEIN GABR"/>
    <property type="match status" value="1"/>
</dbReference>
<dbReference type="InterPro" id="IPR051446">
    <property type="entry name" value="HTH_trans_reg/aminotransferase"/>
</dbReference>